<dbReference type="AlphaFoldDB" id="A0A2T0SNX2"/>
<name>A0A2T0SNX2_9PSEU</name>
<protein>
    <submittedName>
        <fullName evidence="1">Uncharacterized protein</fullName>
    </submittedName>
</protein>
<evidence type="ECO:0000313" key="1">
    <source>
        <dbReference type="EMBL" id="PRY35119.1"/>
    </source>
</evidence>
<organism evidence="1 2">
    <name type="scientific">Umezawaea tangerina</name>
    <dbReference type="NCBI Taxonomy" id="84725"/>
    <lineage>
        <taxon>Bacteria</taxon>
        <taxon>Bacillati</taxon>
        <taxon>Actinomycetota</taxon>
        <taxon>Actinomycetes</taxon>
        <taxon>Pseudonocardiales</taxon>
        <taxon>Pseudonocardiaceae</taxon>
        <taxon>Umezawaea</taxon>
    </lineage>
</organism>
<comment type="caution">
    <text evidence="1">The sequence shown here is derived from an EMBL/GenBank/DDBJ whole genome shotgun (WGS) entry which is preliminary data.</text>
</comment>
<sequence length="153" mass="16813">MSTWIRDISLQASHADVAQAEEHLAAQRHEHLRAYRVRTQAENVRALLSEPGLAHAWFLASGRAEPNLDALKVLKEACDLVVKSGALTEAGPSTHDPLSHTVSLLLSRLDTTERQVLLDRLPAFLEMFGQGELGDQMRSGDSGGDLPTQWHMA</sequence>
<evidence type="ECO:0000313" key="2">
    <source>
        <dbReference type="Proteomes" id="UP000239494"/>
    </source>
</evidence>
<keyword evidence="2" id="KW-1185">Reference proteome</keyword>
<accession>A0A2T0SNX2</accession>
<gene>
    <name evidence="1" type="ORF">CLV43_11437</name>
</gene>
<reference evidence="1 2" key="1">
    <citation type="submission" date="2018-03" db="EMBL/GenBank/DDBJ databases">
        <title>Genomic Encyclopedia of Archaeal and Bacterial Type Strains, Phase II (KMG-II): from individual species to whole genera.</title>
        <authorList>
            <person name="Goeker M."/>
        </authorList>
    </citation>
    <scope>NUCLEOTIDE SEQUENCE [LARGE SCALE GENOMIC DNA]</scope>
    <source>
        <strain evidence="1 2">DSM 44720</strain>
    </source>
</reference>
<dbReference type="EMBL" id="PVTF01000014">
    <property type="protein sequence ID" value="PRY35119.1"/>
    <property type="molecule type" value="Genomic_DNA"/>
</dbReference>
<dbReference type="Proteomes" id="UP000239494">
    <property type="component" value="Unassembled WGS sequence"/>
</dbReference>
<proteinExistence type="predicted"/>